<keyword evidence="1" id="KW-0808">Transferase</keyword>
<dbReference type="InterPro" id="IPR000801">
    <property type="entry name" value="Esterase-like"/>
</dbReference>
<evidence type="ECO:0000313" key="2">
    <source>
        <dbReference type="Proteomes" id="UP000035016"/>
    </source>
</evidence>
<keyword evidence="1" id="KW-0418">Kinase</keyword>
<protein>
    <submittedName>
        <fullName evidence="1">Streptomycin 6-kinase</fullName>
    </submittedName>
</protein>
<dbReference type="GO" id="GO:0019748">
    <property type="term" value="P:secondary metabolic process"/>
    <property type="evidence" value="ECO:0007669"/>
    <property type="project" value="InterPro"/>
</dbReference>
<name>A0A0F7VN96_STRLW</name>
<dbReference type="GO" id="GO:0016773">
    <property type="term" value="F:phosphotransferase activity, alcohol group as acceptor"/>
    <property type="evidence" value="ECO:0007669"/>
    <property type="project" value="InterPro"/>
</dbReference>
<dbReference type="PANTHER" id="PTHR48098">
    <property type="entry name" value="ENTEROCHELIN ESTERASE-RELATED"/>
    <property type="match status" value="1"/>
</dbReference>
<reference evidence="1 2" key="1">
    <citation type="submission" date="2015-02" db="EMBL/GenBank/DDBJ databases">
        <authorList>
            <person name="Gomez-Escribano P.J."/>
        </authorList>
    </citation>
    <scope>NUCLEOTIDE SEQUENCE [LARGE SCALE GENOMIC DNA]</scope>
    <source>
        <strain evidence="2">C34 (DSM 42122 / NRRL B-24963)</strain>
    </source>
</reference>
<organism evidence="1 2">
    <name type="scientific">Streptomyces leeuwenhoekii</name>
    <dbReference type="NCBI Taxonomy" id="1437453"/>
    <lineage>
        <taxon>Bacteria</taxon>
        <taxon>Bacillati</taxon>
        <taxon>Actinomycetota</taxon>
        <taxon>Actinomycetes</taxon>
        <taxon>Kitasatosporales</taxon>
        <taxon>Streptomycetaceae</taxon>
        <taxon>Streptomyces</taxon>
    </lineage>
</organism>
<dbReference type="PANTHER" id="PTHR48098:SF3">
    <property type="entry name" value="IRON(III) ENTEROBACTIN ESTERASE"/>
    <property type="match status" value="1"/>
</dbReference>
<dbReference type="InterPro" id="IPR050583">
    <property type="entry name" value="Mycobacterial_A85_antigen"/>
</dbReference>
<dbReference type="Pfam" id="PF00756">
    <property type="entry name" value="Esterase"/>
    <property type="match status" value="1"/>
</dbReference>
<accession>A0A0F7VN96</accession>
<dbReference type="GO" id="GO:0016301">
    <property type="term" value="F:kinase activity"/>
    <property type="evidence" value="ECO:0007669"/>
    <property type="project" value="UniProtKB-KW"/>
</dbReference>
<proteinExistence type="predicted"/>
<dbReference type="Pfam" id="PF04655">
    <property type="entry name" value="APH_6_hur"/>
    <property type="match status" value="1"/>
</dbReference>
<dbReference type="KEGG" id="sle:sle_15380"/>
<gene>
    <name evidence="1" type="primary">sle_15380</name>
</gene>
<dbReference type="SUPFAM" id="SSF53474">
    <property type="entry name" value="alpha/beta-Hydrolases"/>
    <property type="match status" value="1"/>
</dbReference>
<sequence length="420" mass="47243">MLPVLRKDGTRAVLRLQMPREETTAALIGLRRWNGEGMVRLLDHDPESSAMLLERLDGAHTLTSIEDDDVAMTILAQLQARLVCVPDRVTRSQRRNWARLRERPALSSLPAPPSRIRGGGPDKNPLRSRVVTALRWLPVTIEMPYQPLPIDQSDVRYVHGPDSARQPGVPAGETVAFEWRDSEVYPGTHRKFWVHVPAQYDPADEASLMVFQDGWWYLDPAGEVRGAIVLDNLIHRGDIPVTIGVFVDPGVFPDAENPKNRNKEYDAFDDQYVTFLLTEIIPQVAERYTIARSPEQWGICGGSSGGNCAFTAAWLRPDKFRRVIGYLSSFAQMPGGNPYPDLIARVPRKPLRIFMQGGHRDLHWNEPRRNWLAENLRVAAALAEAGYDFRLVLGDGGHSPNHGGVLLPDALRWLWRPGQD</sequence>
<dbReference type="EMBL" id="LN831790">
    <property type="protein sequence ID" value="CQR61000.1"/>
    <property type="molecule type" value="Genomic_DNA"/>
</dbReference>
<dbReference type="Proteomes" id="UP000035016">
    <property type="component" value="Chromosome Chromosome"/>
</dbReference>
<dbReference type="AlphaFoldDB" id="A0A0F7VN96"/>
<dbReference type="InterPro" id="IPR029058">
    <property type="entry name" value="AB_hydrolase_fold"/>
</dbReference>
<evidence type="ECO:0000313" key="1">
    <source>
        <dbReference type="EMBL" id="CQR61000.1"/>
    </source>
</evidence>
<dbReference type="Gene3D" id="3.40.50.1820">
    <property type="entry name" value="alpha/beta hydrolase"/>
    <property type="match status" value="1"/>
</dbReference>
<dbReference type="InterPro" id="IPR006748">
    <property type="entry name" value="NH2Glyco/OHUrea_AB-resist_kin"/>
</dbReference>